<organism evidence="4 5">
    <name type="scientific">Roseimicrobium gellanilyticum</name>
    <dbReference type="NCBI Taxonomy" id="748857"/>
    <lineage>
        <taxon>Bacteria</taxon>
        <taxon>Pseudomonadati</taxon>
        <taxon>Verrucomicrobiota</taxon>
        <taxon>Verrucomicrobiia</taxon>
        <taxon>Verrucomicrobiales</taxon>
        <taxon>Verrucomicrobiaceae</taxon>
        <taxon>Roseimicrobium</taxon>
    </lineage>
</organism>
<dbReference type="SUPFAM" id="SSF48452">
    <property type="entry name" value="TPR-like"/>
    <property type="match status" value="2"/>
</dbReference>
<accession>A0A366HTZ4</accession>
<keyword evidence="2" id="KW-0067">ATP-binding</keyword>
<dbReference type="Gene3D" id="1.25.40.10">
    <property type="entry name" value="Tetratricopeptide repeat domain"/>
    <property type="match status" value="1"/>
</dbReference>
<evidence type="ECO:0000259" key="3">
    <source>
        <dbReference type="SMART" id="SM00331"/>
    </source>
</evidence>
<dbReference type="OrthoDB" id="9801841at2"/>
<keyword evidence="1" id="KW-0547">Nucleotide-binding</keyword>
<sequence length="1134" mass="125429">MSKIMSDQEVIAGARTGVDEPGTVALTPLTGRDTEVSLLKDRWEQAQEGMGQVVLLVGEPGLGKSRLVHTIKQIVVEEMREEVPAAGADFTLEARTPCIVEWRCAQHFQHTELFPVTEQFGRFLDFGSDESTTARFDRLARHLDDYGLGRPELVALFARLLLLPPDARYPAAGLTPVREREETFRALRQWLKARSDRQPLLFVIEDLHWIDASTLEFLGQFIGEGLHDRILTVLTYRPEFQSPWPAFSHQTILALNRLTRRQVAELMRKTAGGGVPDALVAQLYERTGGVPLLVEEFARITRETVEPEADGDAHHRGVAVQSRHIPATLQDLILARLEGMSGNREVAQLAATLGREFDYDVLAAVASVDESTLRPELEKLVGAGILCVKGKPPHCAYVFKHALLEEALHGTLSPLDRQSFHRRVAEAMEVRFPEMAERQPELLARHFTTAGLFDKGVSYWVRAGLRSRERFANVEAIAHLTKGLALLESLPPSPARDARELELLGPLGTTYIASRGYAAPEVGPIFDRARALCDCVGQTPQLFAMMWGNFAFHVVRGDFRLCAELAEEAMEFGARLNDPGILMEALFLRGITMLYRGDFAGAQEACFRAIAEYDDRSRTAYWATLIGEDGGVTTRCYLALAQWHLGQADHALDLSRETVALAREIHQPFSLVYALHHTGWLFQHCRVGASTRVAGEEAIAIATEQGYPFWHATGTLYRGAGMLLQGRPEEALVLIEKGLEAYRATGAGIALTYYLSVLGDALMQVGRFDDAQRALDEAFALVEKNDERFQEAELLRLQGELLLAGSGNERGAEESFERAIEIARRQQSRAWELRATTSLARVWRQRNRIEHAYAALTTACDRISEGMALPDLAAATALLNDLSNERMRGDFAAGAEYVRQCIPPPVKGPVAIDWRYIPSSALGGDSIGYHWIDDDHLALYLIDVTGHGLDSALLSVTVGNVIRAGSLPGADMLRPDEVLARLNEKFQGQHHGGRFFTIWYGVYQLSAQVLQWSGGGHHPSLLFAPGSPEPVQLPSTGPMMGLIPDVTFPAKSCGVPPGSRLLIFSDGVFEIMREQSMVWDLPACINYLSSISGRADLLMDELLAQARTLRGSLQLEDDFSIIEARFGQAPVKAR</sequence>
<dbReference type="InterPro" id="IPR019734">
    <property type="entry name" value="TPR_rpt"/>
</dbReference>
<dbReference type="Pfam" id="PF13191">
    <property type="entry name" value="AAA_16"/>
    <property type="match status" value="1"/>
</dbReference>
<keyword evidence="5" id="KW-1185">Reference proteome</keyword>
<dbReference type="Pfam" id="PF13424">
    <property type="entry name" value="TPR_12"/>
    <property type="match status" value="1"/>
</dbReference>
<dbReference type="SUPFAM" id="SSF52540">
    <property type="entry name" value="P-loop containing nucleoside triphosphate hydrolases"/>
    <property type="match status" value="1"/>
</dbReference>
<reference evidence="4 5" key="1">
    <citation type="submission" date="2018-06" db="EMBL/GenBank/DDBJ databases">
        <title>Genomic Encyclopedia of Type Strains, Phase IV (KMG-IV): sequencing the most valuable type-strain genomes for metagenomic binning, comparative biology and taxonomic classification.</title>
        <authorList>
            <person name="Goeker M."/>
        </authorList>
    </citation>
    <scope>NUCLEOTIDE SEQUENCE [LARGE SCALE GENOMIC DNA]</scope>
    <source>
        <strain evidence="4 5">DSM 25532</strain>
    </source>
</reference>
<feature type="domain" description="PPM-type phosphatase" evidence="3">
    <location>
        <begin position="907"/>
        <end position="1126"/>
    </location>
</feature>
<dbReference type="Pfam" id="PF07228">
    <property type="entry name" value="SpoIIE"/>
    <property type="match status" value="1"/>
</dbReference>
<dbReference type="GO" id="GO:0004016">
    <property type="term" value="F:adenylate cyclase activity"/>
    <property type="evidence" value="ECO:0007669"/>
    <property type="project" value="TreeGrafter"/>
</dbReference>
<evidence type="ECO:0000313" key="5">
    <source>
        <dbReference type="Proteomes" id="UP000253426"/>
    </source>
</evidence>
<dbReference type="GO" id="GO:0005524">
    <property type="term" value="F:ATP binding"/>
    <property type="evidence" value="ECO:0007669"/>
    <property type="project" value="UniProtKB-KW"/>
</dbReference>
<dbReference type="Proteomes" id="UP000253426">
    <property type="component" value="Unassembled WGS sequence"/>
</dbReference>
<evidence type="ECO:0000313" key="4">
    <source>
        <dbReference type="EMBL" id="RBP47752.1"/>
    </source>
</evidence>
<dbReference type="InterPro" id="IPR027417">
    <property type="entry name" value="P-loop_NTPase"/>
</dbReference>
<dbReference type="PANTHER" id="PTHR16305">
    <property type="entry name" value="TESTICULAR SOLUBLE ADENYLYL CYCLASE"/>
    <property type="match status" value="1"/>
</dbReference>
<dbReference type="AlphaFoldDB" id="A0A366HTZ4"/>
<comment type="caution">
    <text evidence="4">The sequence shown here is derived from an EMBL/GenBank/DDBJ whole genome shotgun (WGS) entry which is preliminary data.</text>
</comment>
<dbReference type="PANTHER" id="PTHR16305:SF28">
    <property type="entry name" value="GUANYLATE CYCLASE DOMAIN-CONTAINING PROTEIN"/>
    <property type="match status" value="1"/>
</dbReference>
<dbReference type="InterPro" id="IPR041664">
    <property type="entry name" value="AAA_16"/>
</dbReference>
<dbReference type="EMBL" id="QNRR01000001">
    <property type="protein sequence ID" value="RBP47752.1"/>
    <property type="molecule type" value="Genomic_DNA"/>
</dbReference>
<protein>
    <submittedName>
        <fullName evidence="4">Tetratricopeptide repeat protein</fullName>
    </submittedName>
</protein>
<dbReference type="InterPro" id="IPR011990">
    <property type="entry name" value="TPR-like_helical_dom_sf"/>
</dbReference>
<evidence type="ECO:0000256" key="2">
    <source>
        <dbReference type="ARBA" id="ARBA00022840"/>
    </source>
</evidence>
<dbReference type="GO" id="GO:0005737">
    <property type="term" value="C:cytoplasm"/>
    <property type="evidence" value="ECO:0007669"/>
    <property type="project" value="TreeGrafter"/>
</dbReference>
<proteinExistence type="predicted"/>
<dbReference type="SMART" id="SM00331">
    <property type="entry name" value="PP2C_SIG"/>
    <property type="match status" value="1"/>
</dbReference>
<dbReference type="SMART" id="SM00028">
    <property type="entry name" value="TPR"/>
    <property type="match status" value="5"/>
</dbReference>
<dbReference type="Gene3D" id="3.60.40.10">
    <property type="entry name" value="PPM-type phosphatase domain"/>
    <property type="match status" value="1"/>
</dbReference>
<dbReference type="InterPro" id="IPR036457">
    <property type="entry name" value="PPM-type-like_dom_sf"/>
</dbReference>
<evidence type="ECO:0000256" key="1">
    <source>
        <dbReference type="ARBA" id="ARBA00022741"/>
    </source>
</evidence>
<dbReference type="InterPro" id="IPR001932">
    <property type="entry name" value="PPM-type_phosphatase-like_dom"/>
</dbReference>
<gene>
    <name evidence="4" type="ORF">DES53_101551</name>
</gene>
<name>A0A366HTZ4_9BACT</name>